<dbReference type="Gene3D" id="3.40.50.720">
    <property type="entry name" value="NAD(P)-binding Rossmann-like Domain"/>
    <property type="match status" value="1"/>
</dbReference>
<dbReference type="Pfam" id="PF08240">
    <property type="entry name" value="ADH_N"/>
    <property type="match status" value="1"/>
</dbReference>
<dbReference type="InterPro" id="IPR013154">
    <property type="entry name" value="ADH-like_N"/>
</dbReference>
<dbReference type="InterPro" id="IPR036291">
    <property type="entry name" value="NAD(P)-bd_dom_sf"/>
</dbReference>
<dbReference type="CDD" id="cd05289">
    <property type="entry name" value="MDR_like_2"/>
    <property type="match status" value="1"/>
</dbReference>
<dbReference type="GO" id="GO:0016491">
    <property type="term" value="F:oxidoreductase activity"/>
    <property type="evidence" value="ECO:0007669"/>
    <property type="project" value="InterPro"/>
</dbReference>
<keyword evidence="1" id="KW-0521">NADP</keyword>
<sequence length="301" mass="30842">MSKVYVFTEYGGPQHEQLIDREPPQPGPGQIAVQVRAAGVNPVDWKIREGLLGRSAELPAPMGREAAGVVTAVGEGVSDFSAGDEVLGHPAPGLGAFAEHTLFDADTAHLKPEEVSFTDAATIPVAGTTAYDTTHVGDLDAGATVLILGAGGGVGYMATQICAVHQFRVLAVASEAKRELLEAKGATFIASDSAVAEAVAELAPDGVDLIVDLVGGDALRSVAPAAVSADRVVSAADPATAEELGGQGRPTDPETLEKITDVISYELVDPHVTAQYPLSQAREALAAVESGHTEGKVVVVP</sequence>
<dbReference type="Gene3D" id="3.90.180.10">
    <property type="entry name" value="Medium-chain alcohol dehydrogenases, catalytic domain"/>
    <property type="match status" value="1"/>
</dbReference>
<dbReference type="InterPro" id="IPR020843">
    <property type="entry name" value="ER"/>
</dbReference>
<evidence type="ECO:0000259" key="2">
    <source>
        <dbReference type="SMART" id="SM00829"/>
    </source>
</evidence>
<name>A0A7W5U0W8_9MICC</name>
<gene>
    <name evidence="3" type="ORF">FHX47_000809</name>
</gene>
<accession>A0A7W5U0W8</accession>
<dbReference type="InterPro" id="IPR011032">
    <property type="entry name" value="GroES-like_sf"/>
</dbReference>
<evidence type="ECO:0000256" key="1">
    <source>
        <dbReference type="ARBA" id="ARBA00022857"/>
    </source>
</evidence>
<dbReference type="Proteomes" id="UP000547528">
    <property type="component" value="Unassembled WGS sequence"/>
</dbReference>
<dbReference type="SUPFAM" id="SSF50129">
    <property type="entry name" value="GroES-like"/>
    <property type="match status" value="1"/>
</dbReference>
<feature type="domain" description="Enoyl reductase (ER)" evidence="2">
    <location>
        <begin position="11"/>
        <end position="299"/>
    </location>
</feature>
<dbReference type="InterPro" id="IPR051603">
    <property type="entry name" value="Zinc-ADH_QOR/CCCR"/>
</dbReference>
<proteinExistence type="predicted"/>
<keyword evidence="4" id="KW-1185">Reference proteome</keyword>
<evidence type="ECO:0000313" key="4">
    <source>
        <dbReference type="Proteomes" id="UP000547528"/>
    </source>
</evidence>
<dbReference type="RefSeq" id="WP_183357564.1">
    <property type="nucleotide sequence ID" value="NZ_BAABKR010000001.1"/>
</dbReference>
<reference evidence="3 4" key="1">
    <citation type="submission" date="2020-08" db="EMBL/GenBank/DDBJ databases">
        <title>Sequencing the genomes of 1000 actinobacteria strains.</title>
        <authorList>
            <person name="Klenk H.-P."/>
        </authorList>
    </citation>
    <scope>NUCLEOTIDE SEQUENCE [LARGE SCALE GENOMIC DNA]</scope>
    <source>
        <strain evidence="3 4">DSM 28238</strain>
    </source>
</reference>
<dbReference type="PANTHER" id="PTHR44154:SF1">
    <property type="entry name" value="QUINONE OXIDOREDUCTASE"/>
    <property type="match status" value="1"/>
</dbReference>
<dbReference type="EMBL" id="JACIBT010000001">
    <property type="protein sequence ID" value="MBB3667216.1"/>
    <property type="molecule type" value="Genomic_DNA"/>
</dbReference>
<comment type="caution">
    <text evidence="3">The sequence shown here is derived from an EMBL/GenBank/DDBJ whole genome shotgun (WGS) entry which is preliminary data.</text>
</comment>
<dbReference type="SMART" id="SM00829">
    <property type="entry name" value="PKS_ER"/>
    <property type="match status" value="1"/>
</dbReference>
<evidence type="ECO:0000313" key="3">
    <source>
        <dbReference type="EMBL" id="MBB3667216.1"/>
    </source>
</evidence>
<organism evidence="3 4">
    <name type="scientific">Garicola koreensis</name>
    <dbReference type="NCBI Taxonomy" id="1262554"/>
    <lineage>
        <taxon>Bacteria</taxon>
        <taxon>Bacillati</taxon>
        <taxon>Actinomycetota</taxon>
        <taxon>Actinomycetes</taxon>
        <taxon>Micrococcales</taxon>
        <taxon>Micrococcaceae</taxon>
        <taxon>Garicola</taxon>
    </lineage>
</organism>
<dbReference type="Pfam" id="PF13602">
    <property type="entry name" value="ADH_zinc_N_2"/>
    <property type="match status" value="1"/>
</dbReference>
<dbReference type="AlphaFoldDB" id="A0A7W5U0W8"/>
<dbReference type="PANTHER" id="PTHR44154">
    <property type="entry name" value="QUINONE OXIDOREDUCTASE"/>
    <property type="match status" value="1"/>
</dbReference>
<protein>
    <submittedName>
        <fullName evidence="3">NADPH:quinone reductase-like Zn-dependent oxidoreductase</fullName>
    </submittedName>
</protein>
<dbReference type="SUPFAM" id="SSF51735">
    <property type="entry name" value="NAD(P)-binding Rossmann-fold domains"/>
    <property type="match status" value="1"/>
</dbReference>